<organism evidence="2 3">
    <name type="scientific">Marihabitans asiaticum</name>
    <dbReference type="NCBI Taxonomy" id="415218"/>
    <lineage>
        <taxon>Bacteria</taxon>
        <taxon>Bacillati</taxon>
        <taxon>Actinomycetota</taxon>
        <taxon>Actinomycetes</taxon>
        <taxon>Micrococcales</taxon>
        <taxon>Intrasporangiaceae</taxon>
        <taxon>Marihabitans</taxon>
    </lineage>
</organism>
<keyword evidence="3" id="KW-1185">Reference proteome</keyword>
<dbReference type="RefSeq" id="WP_144855391.1">
    <property type="nucleotide sequence ID" value="NZ_BAAAYT010000002.1"/>
</dbReference>
<proteinExistence type="predicted"/>
<comment type="caution">
    <text evidence="2">The sequence shown here is derived from an EMBL/GenBank/DDBJ whole genome shotgun (WGS) entry which is preliminary data.</text>
</comment>
<accession>A0A560WHK5</accession>
<evidence type="ECO:0000313" key="3">
    <source>
        <dbReference type="Proteomes" id="UP000315628"/>
    </source>
</evidence>
<reference evidence="2 3" key="1">
    <citation type="submission" date="2019-06" db="EMBL/GenBank/DDBJ databases">
        <title>Sequencing the genomes of 1000 actinobacteria strains.</title>
        <authorList>
            <person name="Klenk H.-P."/>
        </authorList>
    </citation>
    <scope>NUCLEOTIDE SEQUENCE [LARGE SCALE GENOMIC DNA]</scope>
    <source>
        <strain evidence="2 3">DSM 18935</strain>
    </source>
</reference>
<evidence type="ECO:0008006" key="4">
    <source>
        <dbReference type="Google" id="ProtNLM"/>
    </source>
</evidence>
<protein>
    <recommendedName>
        <fullName evidence="4">Heparin binding hemagglutinin HbhA</fullName>
    </recommendedName>
</protein>
<dbReference type="Proteomes" id="UP000315628">
    <property type="component" value="Unassembled WGS sequence"/>
</dbReference>
<evidence type="ECO:0000256" key="1">
    <source>
        <dbReference type="SAM" id="MobiDB-lite"/>
    </source>
</evidence>
<name>A0A560WHK5_9MICO</name>
<dbReference type="OrthoDB" id="5146913at2"/>
<dbReference type="AlphaFoldDB" id="A0A560WHK5"/>
<evidence type="ECO:0000313" key="2">
    <source>
        <dbReference type="EMBL" id="TWD16994.1"/>
    </source>
</evidence>
<feature type="region of interest" description="Disordered" evidence="1">
    <location>
        <begin position="152"/>
        <end position="208"/>
    </location>
</feature>
<feature type="compositionally biased region" description="Low complexity" evidence="1">
    <location>
        <begin position="159"/>
        <end position="201"/>
    </location>
</feature>
<dbReference type="EMBL" id="VIUW01000001">
    <property type="protein sequence ID" value="TWD16994.1"/>
    <property type="molecule type" value="Genomic_DNA"/>
</dbReference>
<sequence>MSVTTSIKKVVTGYPYAVVGTTDLAVERVRETRAQLDALRAEYAPAKVQARLAKAPEVATKEYDDLVVRGEKLVERIRTQQSTQDFLGQAKATLALGKGVVTSARKTVDEVERAAKATVTVGRKEAVKAAEAVADSVDVDVDVDTEKASTAVKSAAKNTRSSAKRTSTTAKKGTARTRTQAKSTGTSARKTAAKGAKSTAKAAEKVGD</sequence>
<gene>
    <name evidence="2" type="ORF">FB557_0548</name>
</gene>